<sequence>MADSSLSNGVPTDATLERALRAAVRQVYESKKLEDLTVKRVRKSVEQDLDLRENFFRNDPAWKDKSKTVIQSEVDAHTEAHASSQQAPASPPTKKQSRPPLQTKSQKQHPKPQGKKRASIEDKGPKKRRKKDISDDEDAASDKAESKGRKPTPRAKKRSPSSSMSPPPKEEEDWEGLPSGLNGRSTNNDAGGGQSESEMSEVLDEAPKVEGGGRKSASAKPKMKKSAAPKAKKLSDQSAIPEIEEIKRLQGWLVKCGIRKVWGKELAPFDTPRAKIGHLKEMLADAGMTGRYSAEKANQIKEERELKADLEAVQEGNKHWGKTASEEEDGNTVKPRRKLARGLQGLDFLNDDDGEETD</sequence>
<dbReference type="EMBL" id="JBEFKJ010000006">
    <property type="protein sequence ID" value="KAL2045582.1"/>
    <property type="molecule type" value="Genomic_DNA"/>
</dbReference>
<dbReference type="Proteomes" id="UP001590950">
    <property type="component" value="Unassembled WGS sequence"/>
</dbReference>
<evidence type="ECO:0000313" key="2">
    <source>
        <dbReference type="EMBL" id="KAL2045582.1"/>
    </source>
</evidence>
<dbReference type="InterPro" id="IPR037647">
    <property type="entry name" value="HIRIP3"/>
</dbReference>
<gene>
    <name evidence="2" type="ORF">N7G274_002010</name>
</gene>
<proteinExistence type="predicted"/>
<feature type="compositionally biased region" description="Basic residues" evidence="1">
    <location>
        <begin position="149"/>
        <end position="159"/>
    </location>
</feature>
<name>A0ABR4AII3_9LECA</name>
<keyword evidence="3" id="KW-1185">Reference proteome</keyword>
<evidence type="ECO:0000256" key="1">
    <source>
        <dbReference type="SAM" id="MobiDB-lite"/>
    </source>
</evidence>
<reference evidence="2 3" key="1">
    <citation type="submission" date="2024-09" db="EMBL/GenBank/DDBJ databases">
        <title>Rethinking Asexuality: The Enigmatic Case of Functional Sexual Genes in Lepraria (Stereocaulaceae).</title>
        <authorList>
            <person name="Doellman M."/>
            <person name="Sun Y."/>
            <person name="Barcenas-Pena A."/>
            <person name="Lumbsch H.T."/>
            <person name="Grewe F."/>
        </authorList>
    </citation>
    <scope>NUCLEOTIDE SEQUENCE [LARGE SCALE GENOMIC DNA]</scope>
    <source>
        <strain evidence="2 3">Mercado 3170</strain>
    </source>
</reference>
<dbReference type="PANTHER" id="PTHR15410">
    <property type="entry name" value="HIRA-INTERACTING PROTEIN 3"/>
    <property type="match status" value="1"/>
</dbReference>
<feature type="compositionally biased region" description="Basic and acidic residues" evidence="1">
    <location>
        <begin position="47"/>
        <end position="67"/>
    </location>
</feature>
<feature type="region of interest" description="Disordered" evidence="1">
    <location>
        <begin position="314"/>
        <end position="337"/>
    </location>
</feature>
<evidence type="ECO:0000313" key="3">
    <source>
        <dbReference type="Proteomes" id="UP001590950"/>
    </source>
</evidence>
<organism evidence="2 3">
    <name type="scientific">Stereocaulon virgatum</name>
    <dbReference type="NCBI Taxonomy" id="373712"/>
    <lineage>
        <taxon>Eukaryota</taxon>
        <taxon>Fungi</taxon>
        <taxon>Dikarya</taxon>
        <taxon>Ascomycota</taxon>
        <taxon>Pezizomycotina</taxon>
        <taxon>Lecanoromycetes</taxon>
        <taxon>OSLEUM clade</taxon>
        <taxon>Lecanoromycetidae</taxon>
        <taxon>Lecanorales</taxon>
        <taxon>Lecanorineae</taxon>
        <taxon>Stereocaulaceae</taxon>
        <taxon>Stereocaulon</taxon>
    </lineage>
</organism>
<protein>
    <recommendedName>
        <fullName evidence="4">Transcriptional regulator</fullName>
    </recommendedName>
</protein>
<accession>A0ABR4AII3</accession>
<feature type="compositionally biased region" description="Basic residues" evidence="1">
    <location>
        <begin position="221"/>
        <end position="232"/>
    </location>
</feature>
<dbReference type="PANTHER" id="PTHR15410:SF2">
    <property type="entry name" value="HIRA-INTERACTING PROTEIN 3"/>
    <property type="match status" value="1"/>
</dbReference>
<feature type="region of interest" description="Disordered" evidence="1">
    <location>
        <begin position="47"/>
        <end position="240"/>
    </location>
</feature>
<comment type="caution">
    <text evidence="2">The sequence shown here is derived from an EMBL/GenBank/DDBJ whole genome shotgun (WGS) entry which is preliminary data.</text>
</comment>
<evidence type="ECO:0008006" key="4">
    <source>
        <dbReference type="Google" id="ProtNLM"/>
    </source>
</evidence>
<feature type="compositionally biased region" description="Basic residues" evidence="1">
    <location>
        <begin position="106"/>
        <end position="117"/>
    </location>
</feature>